<dbReference type="RefSeq" id="WP_100022126.1">
    <property type="nucleotide sequence ID" value="NZ_CP024700.1"/>
</dbReference>
<dbReference type="Proteomes" id="UP000228552">
    <property type="component" value="Chromosome"/>
</dbReference>
<organism evidence="1 2">
    <name type="scientific">Fusobacterium pseudoperiodonticum</name>
    <dbReference type="NCBI Taxonomy" id="2663009"/>
    <lineage>
        <taxon>Bacteria</taxon>
        <taxon>Fusobacteriati</taxon>
        <taxon>Fusobacteriota</taxon>
        <taxon>Fusobacteriia</taxon>
        <taxon>Fusobacteriales</taxon>
        <taxon>Fusobacteriaceae</taxon>
        <taxon>Fusobacterium</taxon>
    </lineage>
</organism>
<protein>
    <submittedName>
        <fullName evidence="1">Uncharacterized protein</fullName>
    </submittedName>
</protein>
<keyword evidence="2" id="KW-1185">Reference proteome</keyword>
<evidence type="ECO:0000313" key="2">
    <source>
        <dbReference type="Proteomes" id="UP000228552"/>
    </source>
</evidence>
<gene>
    <name evidence="1" type="ORF">CTM74_00840</name>
</gene>
<name>A0AAD0F102_9FUSO</name>
<proteinExistence type="predicted"/>
<sequence length="147" mass="16438">MIISNGTLNNGTKYVVIESSSEKIKSIDELLTKEGQAKLPNTSMEELEIIAQKEGYETQFINNTRGTGQGQRLIIIGHKSIGSIRSNSEGTHEMKYKVVSGSFKDINNNPLPGKIKVLEGKPEEYHTRGNTPEKVEMIFVEKKEENK</sequence>
<evidence type="ECO:0000313" key="1">
    <source>
        <dbReference type="EMBL" id="ATV60547.1"/>
    </source>
</evidence>
<reference evidence="1 2" key="1">
    <citation type="submission" date="2017-11" db="EMBL/GenBank/DDBJ databases">
        <title>Genome sequencing of Fusobacterium periodonticum KCOM 1263.</title>
        <authorList>
            <person name="Kook J.-K."/>
            <person name="Park S.-N."/>
            <person name="Lim Y.K."/>
        </authorList>
    </citation>
    <scope>NUCLEOTIDE SEQUENCE [LARGE SCALE GENOMIC DNA]</scope>
    <source>
        <strain evidence="1 2">KCOM 1263</strain>
    </source>
</reference>
<dbReference type="AlphaFoldDB" id="A0AAD0F102"/>
<accession>A0AAD0F102</accession>
<dbReference type="EMBL" id="CP024700">
    <property type="protein sequence ID" value="ATV60547.1"/>
    <property type="molecule type" value="Genomic_DNA"/>
</dbReference>